<feature type="transmembrane region" description="Helical" evidence="12">
    <location>
        <begin position="138"/>
        <end position="159"/>
    </location>
</feature>
<evidence type="ECO:0000256" key="2">
    <source>
        <dbReference type="ARBA" id="ARBA00022448"/>
    </source>
</evidence>
<dbReference type="AlphaFoldDB" id="A0A3E3DXR6"/>
<evidence type="ECO:0000256" key="4">
    <source>
        <dbReference type="ARBA" id="ARBA00022597"/>
    </source>
</evidence>
<feature type="transmembrane region" description="Helical" evidence="12">
    <location>
        <begin position="356"/>
        <end position="376"/>
    </location>
</feature>
<dbReference type="InterPro" id="IPR018113">
    <property type="entry name" value="PTrfase_EIIB_Cys"/>
</dbReference>
<proteinExistence type="predicted"/>
<dbReference type="PROSITE" id="PS01035">
    <property type="entry name" value="PTS_EIIB_TYPE_1_CYS"/>
    <property type="match status" value="1"/>
</dbReference>
<comment type="caution">
    <text evidence="17">The sequence shown here is derived from an EMBL/GenBank/DDBJ whole genome shotgun (WGS) entry which is preliminary data.</text>
</comment>
<evidence type="ECO:0000259" key="15">
    <source>
        <dbReference type="PROSITE" id="PS51103"/>
    </source>
</evidence>
<feature type="transmembrane region" description="Helical" evidence="12">
    <location>
        <begin position="281"/>
        <end position="302"/>
    </location>
</feature>
<evidence type="ECO:0000256" key="6">
    <source>
        <dbReference type="ARBA" id="ARBA00022683"/>
    </source>
</evidence>
<keyword evidence="9 12" id="KW-1133">Transmembrane helix</keyword>
<keyword evidence="8" id="KW-0418">Kinase</keyword>
<dbReference type="NCBIfam" id="TIGR01995">
    <property type="entry name" value="PTS-II-ABC-beta"/>
    <property type="match status" value="1"/>
</dbReference>
<evidence type="ECO:0000256" key="9">
    <source>
        <dbReference type="ARBA" id="ARBA00022989"/>
    </source>
</evidence>
<gene>
    <name evidence="17" type="ORF">DXC78_10305</name>
    <name evidence="16" type="ORF">PND82_07650</name>
</gene>
<evidence type="ECO:0000313" key="17">
    <source>
        <dbReference type="EMBL" id="RGD74033.1"/>
    </source>
</evidence>
<dbReference type="Gene3D" id="3.30.1360.60">
    <property type="entry name" value="Glucose permease domain IIB"/>
    <property type="match status" value="1"/>
</dbReference>
<sequence>MDYKKLSSDILHLVGGRDNVVAVTNCLTRLRFNLKDESKANDEAIKALDGVSGLVKKGGQYQVVIGTEVPSVYNALSKLIGDLDTPVKSTEKMKWSDRLIDTLSGIFTPILMPLTAAGMLKAVLAILVALHWVDSTSMTYQVINFMADSTFYFLPIFLANSAAKKFGCSPMLAMMLGGILLHPNFVSLVSAANEGGQAVSVFGLPIMANTYSSSVIPIILGVWFMSKVEPIADKISPKAVKFFTRPLLTILVSGIVLLVVLGPVGYIIADWIGTFFTTLNTYANWLVPTIIGAVLPFLVMTGTHHALTSIGINNRMTIGFDTFIYPGQLASNVAQGAAALALSLRTKDPTDKEMSWANGLTAVFGITEPVLFSVTIKHKTNMIAASIGGAVGGFFMGLLNVKNFSGGSPGLLTLPSYIGLDAPMSNFYLACIGAAIAFVVAFIVSFILNTPKKMNNQQEEISVQSQSKENEYQDEIINAPLKGKAIDLKDVNDPTFSQGIMGQGGAIIPEIGELYAPCDGKINTVFKTKHAITLTSNCGAEVIIHIGIDTVKLEGKYFDIKVKDGDVIKTGDILGTFDLNKIKEAGYDVVTPIIIANSSNYQKIGVAKGAITNGDHYIELKV</sequence>
<reference evidence="17 18" key="1">
    <citation type="submission" date="2018-08" db="EMBL/GenBank/DDBJ databases">
        <title>A genome reference for cultivated species of the human gut microbiota.</title>
        <authorList>
            <person name="Zou Y."/>
            <person name="Xue W."/>
            <person name="Luo G."/>
        </authorList>
    </citation>
    <scope>NUCLEOTIDE SEQUENCE [LARGE SCALE GENOMIC DNA]</scope>
    <source>
        <strain evidence="17 18">TF08-11</strain>
    </source>
</reference>
<dbReference type="CDD" id="cd00212">
    <property type="entry name" value="PTS_IIB_glc"/>
    <property type="match status" value="1"/>
</dbReference>
<comment type="subcellular location">
    <subcellularLocation>
        <location evidence="1">Cell membrane</location>
        <topology evidence="1">Multi-pass membrane protein</topology>
    </subcellularLocation>
</comment>
<dbReference type="Proteomes" id="UP001212981">
    <property type="component" value="Unassembled WGS sequence"/>
</dbReference>
<dbReference type="Gene3D" id="2.70.70.10">
    <property type="entry name" value="Glucose Permease (Domain IIA)"/>
    <property type="match status" value="1"/>
</dbReference>
<dbReference type="InterPro" id="IPR050558">
    <property type="entry name" value="PTS_Sugar-Specific_Components"/>
</dbReference>
<evidence type="ECO:0000256" key="5">
    <source>
        <dbReference type="ARBA" id="ARBA00022679"/>
    </source>
</evidence>
<dbReference type="SUPFAM" id="SSF55604">
    <property type="entry name" value="Glucose permease domain IIB"/>
    <property type="match status" value="1"/>
</dbReference>
<dbReference type="InterPro" id="IPR001996">
    <property type="entry name" value="PTS_IIB_1"/>
</dbReference>
<dbReference type="InterPro" id="IPR003352">
    <property type="entry name" value="PTS_EIIC"/>
</dbReference>
<dbReference type="GO" id="GO:0090589">
    <property type="term" value="F:protein-phosphocysteine-trehalose phosphotransferase system transporter activity"/>
    <property type="evidence" value="ECO:0007669"/>
    <property type="project" value="TreeGrafter"/>
</dbReference>
<dbReference type="GO" id="GO:0015771">
    <property type="term" value="P:trehalose transport"/>
    <property type="evidence" value="ECO:0007669"/>
    <property type="project" value="TreeGrafter"/>
</dbReference>
<feature type="transmembrane region" description="Helical" evidence="12">
    <location>
        <begin position="383"/>
        <end position="401"/>
    </location>
</feature>
<keyword evidence="6" id="KW-0598">Phosphotransferase system</keyword>
<feature type="transmembrane region" description="Helical" evidence="12">
    <location>
        <begin position="204"/>
        <end position="226"/>
    </location>
</feature>
<evidence type="ECO:0000259" key="14">
    <source>
        <dbReference type="PROSITE" id="PS51098"/>
    </source>
</evidence>
<dbReference type="EMBL" id="JAQLXO010000012">
    <property type="protein sequence ID" value="MDB7982686.1"/>
    <property type="molecule type" value="Genomic_DNA"/>
</dbReference>
<dbReference type="PROSITE" id="PS51098">
    <property type="entry name" value="PTS_EIIB_TYPE_1"/>
    <property type="match status" value="1"/>
</dbReference>
<organism evidence="17 18">
    <name type="scientific">Faecalicoccus pleomorphus</name>
    <dbReference type="NCBI Taxonomy" id="1323"/>
    <lineage>
        <taxon>Bacteria</taxon>
        <taxon>Bacillati</taxon>
        <taxon>Bacillota</taxon>
        <taxon>Erysipelotrichia</taxon>
        <taxon>Erysipelotrichales</taxon>
        <taxon>Erysipelotrichaceae</taxon>
        <taxon>Faecalicoccus</taxon>
    </lineage>
</organism>
<evidence type="ECO:0000256" key="11">
    <source>
        <dbReference type="PROSITE-ProRule" id="PRU00421"/>
    </source>
</evidence>
<evidence type="ECO:0000256" key="8">
    <source>
        <dbReference type="ARBA" id="ARBA00022777"/>
    </source>
</evidence>
<dbReference type="GO" id="GO:0008982">
    <property type="term" value="F:protein-N(PI)-phosphohistidine-sugar phosphotransferase activity"/>
    <property type="evidence" value="ECO:0007669"/>
    <property type="project" value="InterPro"/>
</dbReference>
<feature type="domain" description="PTS EIIA type-1" evidence="13">
    <location>
        <begin position="493"/>
        <end position="597"/>
    </location>
</feature>
<dbReference type="EMBL" id="QUSK01000025">
    <property type="protein sequence ID" value="RGD74033.1"/>
    <property type="molecule type" value="Genomic_DNA"/>
</dbReference>
<dbReference type="InterPro" id="IPR011055">
    <property type="entry name" value="Dup_hybrid_motif"/>
</dbReference>
<feature type="transmembrane region" description="Helical" evidence="12">
    <location>
        <begin position="247"/>
        <end position="269"/>
    </location>
</feature>
<dbReference type="Pfam" id="PF02378">
    <property type="entry name" value="PTS_EIIC"/>
    <property type="match status" value="1"/>
</dbReference>
<evidence type="ECO:0000256" key="7">
    <source>
        <dbReference type="ARBA" id="ARBA00022692"/>
    </source>
</evidence>
<dbReference type="InterPro" id="IPR036878">
    <property type="entry name" value="Glu_permease_IIB"/>
</dbReference>
<dbReference type="PROSITE" id="PS00371">
    <property type="entry name" value="PTS_EIIA_TYPE_1_HIS"/>
    <property type="match status" value="1"/>
</dbReference>
<keyword evidence="5 16" id="KW-0808">Transferase</keyword>
<accession>A0A3E3DXR6</accession>
<reference evidence="16" key="2">
    <citation type="submission" date="2023-01" db="EMBL/GenBank/DDBJ databases">
        <title>Human gut microbiome strain richness.</title>
        <authorList>
            <person name="Chen-Liaw A."/>
        </authorList>
    </citation>
    <scope>NUCLEOTIDE SEQUENCE</scope>
    <source>
        <strain evidence="16">D8_m1001271B151109d0_201107</strain>
    </source>
</reference>
<keyword evidence="3" id="KW-1003">Cell membrane</keyword>
<dbReference type="Pfam" id="PF00358">
    <property type="entry name" value="PTS_EIIA_1"/>
    <property type="match status" value="1"/>
</dbReference>
<dbReference type="FunFam" id="2.70.70.10:FF:000001">
    <property type="entry name" value="PTS system glucose-specific IIA component"/>
    <property type="match status" value="1"/>
</dbReference>
<dbReference type="PROSITE" id="PS51103">
    <property type="entry name" value="PTS_EIIC_TYPE_1"/>
    <property type="match status" value="1"/>
</dbReference>
<evidence type="ECO:0000313" key="16">
    <source>
        <dbReference type="EMBL" id="MDB7982686.1"/>
    </source>
</evidence>
<dbReference type="InterPro" id="IPR013013">
    <property type="entry name" value="PTS_EIIC_1"/>
</dbReference>
<feature type="domain" description="PTS EIIC type-1" evidence="15">
    <location>
        <begin position="101"/>
        <end position="460"/>
    </location>
</feature>
<dbReference type="GO" id="GO:0016301">
    <property type="term" value="F:kinase activity"/>
    <property type="evidence" value="ECO:0007669"/>
    <property type="project" value="UniProtKB-KW"/>
</dbReference>
<evidence type="ECO:0000256" key="3">
    <source>
        <dbReference type="ARBA" id="ARBA00022475"/>
    </source>
</evidence>
<dbReference type="EC" id="2.7.1.-" evidence="16"/>
<feature type="transmembrane region" description="Helical" evidence="12">
    <location>
        <begin position="171"/>
        <end position="192"/>
    </location>
</feature>
<dbReference type="GO" id="GO:0005886">
    <property type="term" value="C:plasma membrane"/>
    <property type="evidence" value="ECO:0007669"/>
    <property type="project" value="UniProtKB-SubCell"/>
</dbReference>
<dbReference type="Proteomes" id="UP000260721">
    <property type="component" value="Unassembled WGS sequence"/>
</dbReference>
<evidence type="ECO:0000259" key="13">
    <source>
        <dbReference type="PROSITE" id="PS51093"/>
    </source>
</evidence>
<keyword evidence="10 12" id="KW-0472">Membrane</keyword>
<evidence type="ECO:0000256" key="10">
    <source>
        <dbReference type="ARBA" id="ARBA00023136"/>
    </source>
</evidence>
<dbReference type="FunFam" id="3.30.1360.60:FF:000001">
    <property type="entry name" value="PTS system glucose-specific IIBC component PtsG"/>
    <property type="match status" value="1"/>
</dbReference>
<evidence type="ECO:0000256" key="1">
    <source>
        <dbReference type="ARBA" id="ARBA00004651"/>
    </source>
</evidence>
<feature type="transmembrane region" description="Helical" evidence="12">
    <location>
        <begin position="427"/>
        <end position="448"/>
    </location>
</feature>
<protein>
    <submittedName>
        <fullName evidence="16">Beta-glucoside-specific PTS transporter subunit IIABC</fullName>
        <ecNumber evidence="16">2.7.1.-</ecNumber>
    </submittedName>
    <submittedName>
        <fullName evidence="17">PTS beta-glucoside transporter subunit EIIBCA</fullName>
    </submittedName>
</protein>
<dbReference type="GO" id="GO:0009401">
    <property type="term" value="P:phosphoenolpyruvate-dependent sugar phosphotransferase system"/>
    <property type="evidence" value="ECO:0007669"/>
    <property type="project" value="UniProtKB-KW"/>
</dbReference>
<dbReference type="PROSITE" id="PS51093">
    <property type="entry name" value="PTS_EIIA_TYPE_1"/>
    <property type="match status" value="1"/>
</dbReference>
<feature type="transmembrane region" description="Helical" evidence="12">
    <location>
        <begin position="323"/>
        <end position="344"/>
    </location>
</feature>
<dbReference type="InterPro" id="IPR011297">
    <property type="entry name" value="PTS_IIABC_b_glu"/>
</dbReference>
<keyword evidence="2" id="KW-0813">Transport</keyword>
<feature type="active site" description="Phosphocysteine intermediate; for EIIB activity" evidence="11">
    <location>
        <position position="26"/>
    </location>
</feature>
<feature type="transmembrane region" description="Helical" evidence="12">
    <location>
        <begin position="102"/>
        <end position="132"/>
    </location>
</feature>
<name>A0A3E3DXR6_9FIRM</name>
<dbReference type="RefSeq" id="WP_117446952.1">
    <property type="nucleotide sequence ID" value="NZ_CALCIP010000046.1"/>
</dbReference>
<dbReference type="InterPro" id="IPR001127">
    <property type="entry name" value="PTS_EIIA_1_perm"/>
</dbReference>
<dbReference type="SUPFAM" id="SSF51261">
    <property type="entry name" value="Duplicated hybrid motif"/>
    <property type="match status" value="1"/>
</dbReference>
<keyword evidence="4" id="KW-0762">Sugar transport</keyword>
<evidence type="ECO:0000256" key="12">
    <source>
        <dbReference type="SAM" id="Phobius"/>
    </source>
</evidence>
<evidence type="ECO:0000313" key="18">
    <source>
        <dbReference type="Proteomes" id="UP000260721"/>
    </source>
</evidence>
<keyword evidence="7 12" id="KW-0812">Transmembrane</keyword>
<feature type="domain" description="PTS EIIB type-1" evidence="14">
    <location>
        <begin position="4"/>
        <end position="86"/>
    </location>
</feature>
<dbReference type="NCBIfam" id="TIGR00830">
    <property type="entry name" value="PTBA"/>
    <property type="match status" value="1"/>
</dbReference>
<dbReference type="Pfam" id="PF00367">
    <property type="entry name" value="PTS_EIIB"/>
    <property type="match status" value="1"/>
</dbReference>
<dbReference type="PANTHER" id="PTHR30175">
    <property type="entry name" value="PHOSPHOTRANSFERASE SYSTEM TRANSPORT PROTEIN"/>
    <property type="match status" value="1"/>
</dbReference>
<dbReference type="PANTHER" id="PTHR30175:SF1">
    <property type="entry name" value="PTS SYSTEM ARBUTIN-, CELLOBIOSE-, AND SALICIN-SPECIFIC EIIBC COMPONENT-RELATED"/>
    <property type="match status" value="1"/>
</dbReference>